<evidence type="ECO:0000313" key="2">
    <source>
        <dbReference type="EMBL" id="MFD2053541.1"/>
    </source>
</evidence>
<keyword evidence="1" id="KW-0472">Membrane</keyword>
<dbReference type="RefSeq" id="WP_379018315.1">
    <property type="nucleotide sequence ID" value="NZ_JBHUGY010000018.1"/>
</dbReference>
<accession>A0ABW4WA89</accession>
<feature type="transmembrane region" description="Helical" evidence="1">
    <location>
        <begin position="81"/>
        <end position="102"/>
    </location>
</feature>
<keyword evidence="1" id="KW-1133">Transmembrane helix</keyword>
<proteinExistence type="predicted"/>
<sequence>MDNIYKLFRLLPVVVGAALAIGLLVFYLRSVQSLDTNVAWAAAGICAVTFAVVAILRFGLGSLGSTDVAAPVADDVVTRQRIAPLVIGIGTSGIAAIALAAIVAVNTKDTDGKYVIGVFSSVLPVFATWVGAVIAFYFSNESFRIAAQAAGAPGMTADNGALTGPARMIPYEKITKIELPSTLDKSAIADANALGMDKVRALFGDTISRIIVFDAKRRAIYVLRKKLDDTSAKTVADYMAIKQNTADAKNFRILPLSATVADGVRTLELYKTLDIFITDHGAADEPVTGWVPDDKLA</sequence>
<dbReference type="Proteomes" id="UP001597349">
    <property type="component" value="Unassembled WGS sequence"/>
</dbReference>
<comment type="caution">
    <text evidence="2">The sequence shown here is derived from an EMBL/GenBank/DDBJ whole genome shotgun (WGS) entry which is preliminary data.</text>
</comment>
<feature type="transmembrane region" description="Helical" evidence="1">
    <location>
        <begin position="40"/>
        <end position="60"/>
    </location>
</feature>
<name>A0ABW4WA89_9HYPH</name>
<reference evidence="3" key="1">
    <citation type="journal article" date="2019" name="Int. J. Syst. Evol. Microbiol.">
        <title>The Global Catalogue of Microorganisms (GCM) 10K type strain sequencing project: providing services to taxonomists for standard genome sequencing and annotation.</title>
        <authorList>
            <consortium name="The Broad Institute Genomics Platform"/>
            <consortium name="The Broad Institute Genome Sequencing Center for Infectious Disease"/>
            <person name="Wu L."/>
            <person name="Ma J."/>
        </authorList>
    </citation>
    <scope>NUCLEOTIDE SEQUENCE [LARGE SCALE GENOMIC DNA]</scope>
    <source>
        <strain evidence="3">CGMCC 1.16226</strain>
    </source>
</reference>
<dbReference type="EMBL" id="JBHUGY010000018">
    <property type="protein sequence ID" value="MFD2053541.1"/>
    <property type="molecule type" value="Genomic_DNA"/>
</dbReference>
<keyword evidence="3" id="KW-1185">Reference proteome</keyword>
<feature type="transmembrane region" description="Helical" evidence="1">
    <location>
        <begin position="114"/>
        <end position="138"/>
    </location>
</feature>
<feature type="transmembrane region" description="Helical" evidence="1">
    <location>
        <begin position="7"/>
        <end position="28"/>
    </location>
</feature>
<protein>
    <submittedName>
        <fullName evidence="2">Uncharacterized protein</fullName>
    </submittedName>
</protein>
<evidence type="ECO:0000313" key="3">
    <source>
        <dbReference type="Proteomes" id="UP001597349"/>
    </source>
</evidence>
<evidence type="ECO:0000256" key="1">
    <source>
        <dbReference type="SAM" id="Phobius"/>
    </source>
</evidence>
<keyword evidence="1" id="KW-0812">Transmembrane</keyword>
<gene>
    <name evidence="2" type="ORF">ACFSQT_10690</name>
</gene>
<organism evidence="2 3">
    <name type="scientific">Mesorhizobium calcicola</name>
    <dbReference type="NCBI Taxonomy" id="1300310"/>
    <lineage>
        <taxon>Bacteria</taxon>
        <taxon>Pseudomonadati</taxon>
        <taxon>Pseudomonadota</taxon>
        <taxon>Alphaproteobacteria</taxon>
        <taxon>Hyphomicrobiales</taxon>
        <taxon>Phyllobacteriaceae</taxon>
        <taxon>Mesorhizobium</taxon>
    </lineage>
</organism>